<dbReference type="Proteomes" id="UP000321548">
    <property type="component" value="Unassembled WGS sequence"/>
</dbReference>
<comment type="subunit">
    <text evidence="10">The Tat system comprises two distinct complexes: a TatABC complex, containing multiple copies of TatA, TatB and TatC subunits, and a separate TatA complex, containing only TatA subunits. Substrates initially bind to the TatABC complex, which probably triggers association of the separate TatA complex to form the active translocon.</text>
</comment>
<dbReference type="GO" id="GO:0008320">
    <property type="term" value="F:protein transmembrane transporter activity"/>
    <property type="evidence" value="ECO:0007669"/>
    <property type="project" value="UniProtKB-UniRule"/>
</dbReference>
<dbReference type="InterPro" id="IPR003369">
    <property type="entry name" value="TatA/B/E"/>
</dbReference>
<keyword evidence="14" id="KW-1185">Reference proteome</keyword>
<evidence type="ECO:0000256" key="10">
    <source>
        <dbReference type="HAMAP-Rule" id="MF_00237"/>
    </source>
</evidence>
<name>A0A5C8NWD7_9BURK</name>
<keyword evidence="6 10" id="KW-0653">Protein transport</keyword>
<dbReference type="OrthoDB" id="9816005at2"/>
<evidence type="ECO:0000256" key="3">
    <source>
        <dbReference type="ARBA" id="ARBA00022475"/>
    </source>
</evidence>
<keyword evidence="3 10" id="KW-1003">Cell membrane</keyword>
<evidence type="ECO:0000256" key="4">
    <source>
        <dbReference type="ARBA" id="ARBA00022519"/>
    </source>
</evidence>
<evidence type="ECO:0000256" key="8">
    <source>
        <dbReference type="ARBA" id="ARBA00023010"/>
    </source>
</evidence>
<dbReference type="InterPro" id="IPR018448">
    <property type="entry name" value="TatB"/>
</dbReference>
<evidence type="ECO:0000256" key="9">
    <source>
        <dbReference type="ARBA" id="ARBA00023136"/>
    </source>
</evidence>
<dbReference type="HAMAP" id="MF_00237">
    <property type="entry name" value="TatB"/>
    <property type="match status" value="1"/>
</dbReference>
<dbReference type="PANTHER" id="PTHR33162">
    <property type="entry name" value="SEC-INDEPENDENT PROTEIN TRANSLOCASE PROTEIN TATA, CHLOROPLASTIC"/>
    <property type="match status" value="1"/>
</dbReference>
<evidence type="ECO:0000256" key="2">
    <source>
        <dbReference type="ARBA" id="ARBA00022448"/>
    </source>
</evidence>
<evidence type="ECO:0000256" key="7">
    <source>
        <dbReference type="ARBA" id="ARBA00022989"/>
    </source>
</evidence>
<keyword evidence="7 10" id="KW-1133">Transmembrane helix</keyword>
<dbReference type="RefSeq" id="WP_147704689.1">
    <property type="nucleotide sequence ID" value="NZ_VDUY01000004.1"/>
</dbReference>
<evidence type="ECO:0000256" key="6">
    <source>
        <dbReference type="ARBA" id="ARBA00022927"/>
    </source>
</evidence>
<dbReference type="NCBIfam" id="TIGR01410">
    <property type="entry name" value="tatB"/>
    <property type="match status" value="1"/>
</dbReference>
<dbReference type="PANTHER" id="PTHR33162:SF1">
    <property type="entry name" value="SEC-INDEPENDENT PROTEIN TRANSLOCASE PROTEIN TATA, CHLOROPLASTIC"/>
    <property type="match status" value="1"/>
</dbReference>
<accession>A0A5C8NWD7</accession>
<dbReference type="AlphaFoldDB" id="A0A5C8NWD7"/>
<comment type="similarity">
    <text evidence="10">Belongs to the TatB family.</text>
</comment>
<feature type="compositionally biased region" description="Basic and acidic residues" evidence="11">
    <location>
        <begin position="124"/>
        <end position="137"/>
    </location>
</feature>
<comment type="subcellular location">
    <subcellularLocation>
        <location evidence="10">Cell membrane</location>
        <topology evidence="10">Single-pass membrane protein</topology>
    </subcellularLocation>
    <subcellularLocation>
        <location evidence="1">Membrane</location>
        <topology evidence="1">Single-pass membrane protein</topology>
    </subcellularLocation>
</comment>
<gene>
    <name evidence="10 13" type="primary">tatB</name>
    <name evidence="13" type="ORF">FHP08_12005</name>
</gene>
<dbReference type="GO" id="GO:0043953">
    <property type="term" value="P:protein transport by the Tat complex"/>
    <property type="evidence" value="ECO:0007669"/>
    <property type="project" value="UniProtKB-UniRule"/>
</dbReference>
<sequence>MFDFGFSELFVIGLIALVVLGPERLPRVAKQAGQWMGKLQRYVADVKSDINRQMELEELRNLQKEVTDAARNVESSFKSTVDETKSELDSIAASFEGPASGESTSGGQPQTDWDKIYAVRRTRDRIQERRVEREKSLGIKRPKRRP</sequence>
<proteinExistence type="inferred from homology"/>
<feature type="region of interest" description="Disordered" evidence="11">
    <location>
        <begin position="73"/>
        <end position="146"/>
    </location>
</feature>
<reference evidence="13 14" key="1">
    <citation type="submission" date="2019-06" db="EMBL/GenBank/DDBJ databases">
        <title>Quisquiliibacterium sp. nov., isolated from a maize field.</title>
        <authorList>
            <person name="Lin S.-Y."/>
            <person name="Tsai C.-F."/>
            <person name="Young C.-C."/>
        </authorList>
    </citation>
    <scope>NUCLEOTIDE SEQUENCE [LARGE SCALE GENOMIC DNA]</scope>
    <source>
        <strain evidence="13 14">CC-CFT501</strain>
    </source>
</reference>
<evidence type="ECO:0000256" key="1">
    <source>
        <dbReference type="ARBA" id="ARBA00004167"/>
    </source>
</evidence>
<dbReference type="PRINTS" id="PR01506">
    <property type="entry name" value="TATBPROTEIN"/>
</dbReference>
<comment type="caution">
    <text evidence="13">The sequence shown here is derived from an EMBL/GenBank/DDBJ whole genome shotgun (WGS) entry which is preliminary data.</text>
</comment>
<evidence type="ECO:0000256" key="5">
    <source>
        <dbReference type="ARBA" id="ARBA00022692"/>
    </source>
</evidence>
<feature type="compositionally biased region" description="Polar residues" evidence="11">
    <location>
        <begin position="101"/>
        <end position="111"/>
    </location>
</feature>
<dbReference type="Pfam" id="PF02416">
    <property type="entry name" value="TatA_B_E"/>
    <property type="match status" value="1"/>
</dbReference>
<keyword evidence="4" id="KW-0997">Cell inner membrane</keyword>
<evidence type="ECO:0000256" key="11">
    <source>
        <dbReference type="SAM" id="MobiDB-lite"/>
    </source>
</evidence>
<keyword evidence="5 10" id="KW-0812">Transmembrane</keyword>
<evidence type="ECO:0000313" key="14">
    <source>
        <dbReference type="Proteomes" id="UP000321548"/>
    </source>
</evidence>
<evidence type="ECO:0000256" key="12">
    <source>
        <dbReference type="SAM" id="Phobius"/>
    </source>
</evidence>
<evidence type="ECO:0000313" key="13">
    <source>
        <dbReference type="EMBL" id="TXL65494.1"/>
    </source>
</evidence>
<keyword evidence="9 10" id="KW-0472">Membrane</keyword>
<keyword evidence="2 10" id="KW-0813">Transport</keyword>
<feature type="transmembrane region" description="Helical" evidence="12">
    <location>
        <begin position="6"/>
        <end position="22"/>
    </location>
</feature>
<keyword evidence="8 10" id="KW-0811">Translocation</keyword>
<dbReference type="GO" id="GO:0033281">
    <property type="term" value="C:TAT protein transport complex"/>
    <property type="evidence" value="ECO:0007669"/>
    <property type="project" value="UniProtKB-UniRule"/>
</dbReference>
<comment type="function">
    <text evidence="10">Part of the twin-arginine translocation (Tat) system that transports large folded proteins containing a characteristic twin-arginine motif in their signal peptide across membranes. Together with TatC, TatB is part of a receptor directly interacting with Tat signal peptides. TatB may form an oligomeric binding site that transiently accommodates folded Tat precursor proteins before their translocation.</text>
</comment>
<protein>
    <recommendedName>
        <fullName evidence="10">Sec-independent protein translocase protein TatB</fullName>
    </recommendedName>
</protein>
<organism evidence="13 14">
    <name type="scientific">Zeimonas arvi</name>
    <dbReference type="NCBI Taxonomy" id="2498847"/>
    <lineage>
        <taxon>Bacteria</taxon>
        <taxon>Pseudomonadati</taxon>
        <taxon>Pseudomonadota</taxon>
        <taxon>Betaproteobacteria</taxon>
        <taxon>Burkholderiales</taxon>
        <taxon>Burkholderiaceae</taxon>
        <taxon>Zeimonas</taxon>
    </lineage>
</organism>
<dbReference type="Gene3D" id="1.20.5.3310">
    <property type="match status" value="1"/>
</dbReference>
<dbReference type="EMBL" id="VDUY01000004">
    <property type="protein sequence ID" value="TXL65494.1"/>
    <property type="molecule type" value="Genomic_DNA"/>
</dbReference>